<dbReference type="Proteomes" id="UP000593564">
    <property type="component" value="Unassembled WGS sequence"/>
</dbReference>
<name>A0A7J7G4V5_CAMSI</name>
<proteinExistence type="predicted"/>
<dbReference type="PANTHER" id="PTHR33205">
    <property type="entry name" value="TRANSMEMBRANE PROTEIN"/>
    <property type="match status" value="1"/>
</dbReference>
<sequence>MGRLKSSQADAGSAQMSKHAQGHALPATIEAKMSPRCIPKQPDSQTVPRSATGSGHDGALTLSGAPFHGTWAQFAAEDASPDYNLNNEVDRFSSRVLPSSFVVTRGILGEWHPPPPEGPQVFSGLLTTSPTTNNPRRRDLNTSPDHSIGRSDGQQIAPPTKNGHAPPPIESRKSSQSVNPYHVWTWKDASLTTSHTGKMEGDPNIGRARVLTEGLEILTRLT</sequence>
<keyword evidence="3" id="KW-1185">Reference proteome</keyword>
<feature type="region of interest" description="Disordered" evidence="1">
    <location>
        <begin position="1"/>
        <end position="61"/>
    </location>
</feature>
<dbReference type="EMBL" id="JACBKZ010000014">
    <property type="protein sequence ID" value="KAF5934364.1"/>
    <property type="molecule type" value="Genomic_DNA"/>
</dbReference>
<feature type="compositionally biased region" description="Polar residues" evidence="1">
    <location>
        <begin position="42"/>
        <end position="53"/>
    </location>
</feature>
<dbReference type="PANTHER" id="PTHR33205:SF1">
    <property type="entry name" value="TRANSMEMBRANE PROTEIN"/>
    <property type="match status" value="1"/>
</dbReference>
<feature type="region of interest" description="Disordered" evidence="1">
    <location>
        <begin position="111"/>
        <end position="177"/>
    </location>
</feature>
<protein>
    <submittedName>
        <fullName evidence="2">Uncharacterized protein</fullName>
    </submittedName>
</protein>
<feature type="compositionally biased region" description="Polar residues" evidence="1">
    <location>
        <begin position="1"/>
        <end position="18"/>
    </location>
</feature>
<evidence type="ECO:0000313" key="3">
    <source>
        <dbReference type="Proteomes" id="UP000593564"/>
    </source>
</evidence>
<evidence type="ECO:0000256" key="1">
    <source>
        <dbReference type="SAM" id="MobiDB-lite"/>
    </source>
</evidence>
<feature type="compositionally biased region" description="Low complexity" evidence="1">
    <location>
        <begin position="123"/>
        <end position="134"/>
    </location>
</feature>
<accession>A0A7J7G4V5</accession>
<reference evidence="2 3" key="2">
    <citation type="submission" date="2020-07" db="EMBL/GenBank/DDBJ databases">
        <title>Genome assembly of wild tea tree DASZ reveals pedigree and selection history of tea varieties.</title>
        <authorList>
            <person name="Zhang W."/>
        </authorList>
    </citation>
    <scope>NUCLEOTIDE SEQUENCE [LARGE SCALE GENOMIC DNA]</scope>
    <source>
        <strain evidence="3">cv. G240</strain>
        <tissue evidence="2">Leaf</tissue>
    </source>
</reference>
<comment type="caution">
    <text evidence="2">The sequence shown here is derived from an EMBL/GenBank/DDBJ whole genome shotgun (WGS) entry which is preliminary data.</text>
</comment>
<reference evidence="3" key="1">
    <citation type="journal article" date="2020" name="Nat. Commun.">
        <title>Genome assembly of wild tea tree DASZ reveals pedigree and selection history of tea varieties.</title>
        <authorList>
            <person name="Zhang W."/>
            <person name="Zhang Y."/>
            <person name="Qiu H."/>
            <person name="Guo Y."/>
            <person name="Wan H."/>
            <person name="Zhang X."/>
            <person name="Scossa F."/>
            <person name="Alseekh S."/>
            <person name="Zhang Q."/>
            <person name="Wang P."/>
            <person name="Xu L."/>
            <person name="Schmidt M.H."/>
            <person name="Jia X."/>
            <person name="Li D."/>
            <person name="Zhu A."/>
            <person name="Guo F."/>
            <person name="Chen W."/>
            <person name="Ni D."/>
            <person name="Usadel B."/>
            <person name="Fernie A.R."/>
            <person name="Wen W."/>
        </authorList>
    </citation>
    <scope>NUCLEOTIDE SEQUENCE [LARGE SCALE GENOMIC DNA]</scope>
    <source>
        <strain evidence="3">cv. G240</strain>
    </source>
</reference>
<evidence type="ECO:0000313" key="2">
    <source>
        <dbReference type="EMBL" id="KAF5934364.1"/>
    </source>
</evidence>
<dbReference type="AlphaFoldDB" id="A0A7J7G4V5"/>
<gene>
    <name evidence="2" type="ORF">HYC85_030535</name>
</gene>
<organism evidence="2 3">
    <name type="scientific">Camellia sinensis</name>
    <name type="common">Tea plant</name>
    <name type="synonym">Thea sinensis</name>
    <dbReference type="NCBI Taxonomy" id="4442"/>
    <lineage>
        <taxon>Eukaryota</taxon>
        <taxon>Viridiplantae</taxon>
        <taxon>Streptophyta</taxon>
        <taxon>Embryophyta</taxon>
        <taxon>Tracheophyta</taxon>
        <taxon>Spermatophyta</taxon>
        <taxon>Magnoliopsida</taxon>
        <taxon>eudicotyledons</taxon>
        <taxon>Gunneridae</taxon>
        <taxon>Pentapetalae</taxon>
        <taxon>asterids</taxon>
        <taxon>Ericales</taxon>
        <taxon>Theaceae</taxon>
        <taxon>Camellia</taxon>
    </lineage>
</organism>